<dbReference type="SUPFAM" id="SSF54857">
    <property type="entry name" value="DNA damage-inducible protein DinI"/>
    <property type="match status" value="1"/>
</dbReference>
<dbReference type="AlphaFoldDB" id="A0A379G4B5"/>
<gene>
    <name evidence="1" type="ORF">NCTC12026_02186</name>
</gene>
<dbReference type="OrthoDB" id="6457632at2"/>
<name>A0A379G4B5_9GAMM</name>
<organism evidence="1 2">
    <name type="scientific">Providencia rustigianii</name>
    <dbReference type="NCBI Taxonomy" id="158850"/>
    <lineage>
        <taxon>Bacteria</taxon>
        <taxon>Pseudomonadati</taxon>
        <taxon>Pseudomonadota</taxon>
        <taxon>Gammaproteobacteria</taxon>
        <taxon>Enterobacterales</taxon>
        <taxon>Morganellaceae</taxon>
        <taxon>Providencia</taxon>
    </lineage>
</organism>
<dbReference type="Proteomes" id="UP000255129">
    <property type="component" value="Unassembled WGS sequence"/>
</dbReference>
<dbReference type="InterPro" id="IPR036687">
    <property type="entry name" value="DinI-like_sf"/>
</dbReference>
<evidence type="ECO:0000313" key="1">
    <source>
        <dbReference type="EMBL" id="SUC35785.1"/>
    </source>
</evidence>
<dbReference type="RefSeq" id="WP_006815370.1">
    <property type="nucleotide sequence ID" value="NZ_AP018946.1"/>
</dbReference>
<reference evidence="1 2" key="1">
    <citation type="submission" date="2018-06" db="EMBL/GenBank/DDBJ databases">
        <authorList>
            <consortium name="Pathogen Informatics"/>
            <person name="Doyle S."/>
        </authorList>
    </citation>
    <scope>NUCLEOTIDE SEQUENCE [LARGE SCALE GENOMIC DNA]</scope>
    <source>
        <strain evidence="1 2">NCTC12026</strain>
    </source>
</reference>
<protein>
    <recommendedName>
        <fullName evidence="3">DinI-like family</fullName>
    </recommendedName>
</protein>
<sequence>MDINIKVSDDAVAKLSEKSHEAFVAELHARILEVYPGSNLKITHDMGPTTFNTSGFHDDKEAHIVLHELVEDVLHHGHWLKN</sequence>
<dbReference type="EMBL" id="UGUA01000002">
    <property type="protein sequence ID" value="SUC35785.1"/>
    <property type="molecule type" value="Genomic_DNA"/>
</dbReference>
<accession>A0A379G4B5</accession>
<evidence type="ECO:0008006" key="3">
    <source>
        <dbReference type="Google" id="ProtNLM"/>
    </source>
</evidence>
<evidence type="ECO:0000313" key="2">
    <source>
        <dbReference type="Proteomes" id="UP000255129"/>
    </source>
</evidence>
<dbReference type="GeneID" id="93421523"/>
<proteinExistence type="predicted"/>